<dbReference type="AlphaFoldDB" id="A0AAD7MIU3"/>
<protein>
    <submittedName>
        <fullName evidence="2">Uncharacterized protein</fullName>
    </submittedName>
</protein>
<feature type="region of interest" description="Disordered" evidence="1">
    <location>
        <begin position="49"/>
        <end position="98"/>
    </location>
</feature>
<sequence length="781" mass="84930">MFVQPKNRAPGPTTNHNVPAPRGFAVRVFKGPTLSSFPYTATAKFDVGYRPSVNSDPRQAQNWHPHQPTPISREPPKSRFGSWTENRGRDTPRPSVAPSYADFIYERSLSSKSDIYSDNDASSIATSTPSSVFSPALSADSTVTSAPSEVPLRSPTASTSTATPSSPRHPFPLHIPALTQAQSAIRGLFVHPNGDVSQSNPSPLAVPAAPAARTSNLPDMGGSPPRFLPPAGPSSPNRTAESPASFAPLNEYFPPPPSESEVGEAQRLALLNAQHNSASSAYYQAGLRVVENGRRDGEVYGAHRSIEAPDSRRREQSPERAAWMATTARSVASSSIPGGSSDSQGHVVYESSSLADNPPMSVVGMTADRVPTRVSPTTSPPRVAYVPSNASSSTAVESEHRWRDSYAQNARNVPVSQLVELDGPHLGDRTRVLSDPGRYEELRGLNMLSDRQRDTYVNAFAPGTQPRALQLPEIPAVVRSDDSHGGGRVSPIQERSRRVSGNLWSSLPQLPDRRSPVQAPSRPSSTPPLPRIDTSRASDRRMAENNMNTPVHTQPQPPPQREAIVAQPPPPHTAPPINSTRSRTPLAGPRVLPAEPQRRRSDGDQPMSTSPGLLKRTSAIFHRSSSPEHSAPREVPVTRPPRPGALPLDPQRRRSDGFQSVVPPRPPMPPVQAQAAPAPRNVRWNENLVCPSPIFASQRRKGWFNRRGDQLWTNDGAYKPAPADHEFPPDLRDYPAYGSGWMNEDGVRIDMGHRLIPKAPLRSALKQRQARGPVIEVEHRN</sequence>
<organism evidence="2 3">
    <name type="scientific">Mycena metata</name>
    <dbReference type="NCBI Taxonomy" id="1033252"/>
    <lineage>
        <taxon>Eukaryota</taxon>
        <taxon>Fungi</taxon>
        <taxon>Dikarya</taxon>
        <taxon>Basidiomycota</taxon>
        <taxon>Agaricomycotina</taxon>
        <taxon>Agaricomycetes</taxon>
        <taxon>Agaricomycetidae</taxon>
        <taxon>Agaricales</taxon>
        <taxon>Marasmiineae</taxon>
        <taxon>Mycenaceae</taxon>
        <taxon>Mycena</taxon>
    </lineage>
</organism>
<feature type="region of interest" description="Disordered" evidence="1">
    <location>
        <begin position="463"/>
        <end position="676"/>
    </location>
</feature>
<proteinExistence type="predicted"/>
<feature type="region of interest" description="Disordered" evidence="1">
    <location>
        <begin position="191"/>
        <end position="263"/>
    </location>
</feature>
<gene>
    <name evidence="2" type="ORF">B0H16DRAFT_1897230</name>
</gene>
<evidence type="ECO:0000313" key="2">
    <source>
        <dbReference type="EMBL" id="KAJ7719283.1"/>
    </source>
</evidence>
<name>A0AAD7MIU3_9AGAR</name>
<feature type="compositionally biased region" description="Low complexity" evidence="1">
    <location>
        <begin position="372"/>
        <end position="383"/>
    </location>
</feature>
<accession>A0AAD7MIU3</accession>
<feature type="compositionally biased region" description="Polar residues" evidence="1">
    <location>
        <begin position="52"/>
        <end position="64"/>
    </location>
</feature>
<feature type="compositionally biased region" description="Basic and acidic residues" evidence="1">
    <location>
        <begin position="533"/>
        <end position="543"/>
    </location>
</feature>
<feature type="region of interest" description="Disordered" evidence="1">
    <location>
        <begin position="1"/>
        <end position="20"/>
    </location>
</feature>
<feature type="compositionally biased region" description="Low complexity" evidence="1">
    <location>
        <begin position="201"/>
        <end position="212"/>
    </location>
</feature>
<feature type="region of interest" description="Disordered" evidence="1">
    <location>
        <begin position="371"/>
        <end position="396"/>
    </location>
</feature>
<reference evidence="2" key="1">
    <citation type="submission" date="2023-03" db="EMBL/GenBank/DDBJ databases">
        <title>Massive genome expansion in bonnet fungi (Mycena s.s.) driven by repeated elements and novel gene families across ecological guilds.</title>
        <authorList>
            <consortium name="Lawrence Berkeley National Laboratory"/>
            <person name="Harder C.B."/>
            <person name="Miyauchi S."/>
            <person name="Viragh M."/>
            <person name="Kuo A."/>
            <person name="Thoen E."/>
            <person name="Andreopoulos B."/>
            <person name="Lu D."/>
            <person name="Skrede I."/>
            <person name="Drula E."/>
            <person name="Henrissat B."/>
            <person name="Morin E."/>
            <person name="Kohler A."/>
            <person name="Barry K."/>
            <person name="LaButti K."/>
            <person name="Morin E."/>
            <person name="Salamov A."/>
            <person name="Lipzen A."/>
            <person name="Mereny Z."/>
            <person name="Hegedus B."/>
            <person name="Baldrian P."/>
            <person name="Stursova M."/>
            <person name="Weitz H."/>
            <person name="Taylor A."/>
            <person name="Grigoriev I.V."/>
            <person name="Nagy L.G."/>
            <person name="Martin F."/>
            <person name="Kauserud H."/>
        </authorList>
    </citation>
    <scope>NUCLEOTIDE SEQUENCE</scope>
    <source>
        <strain evidence="2">CBHHK182m</strain>
    </source>
</reference>
<dbReference type="Proteomes" id="UP001215598">
    <property type="component" value="Unassembled WGS sequence"/>
</dbReference>
<evidence type="ECO:0000256" key="1">
    <source>
        <dbReference type="SAM" id="MobiDB-lite"/>
    </source>
</evidence>
<comment type="caution">
    <text evidence="2">The sequence shown here is derived from an EMBL/GenBank/DDBJ whole genome shotgun (WGS) entry which is preliminary data.</text>
</comment>
<dbReference type="EMBL" id="JARKIB010000254">
    <property type="protein sequence ID" value="KAJ7719283.1"/>
    <property type="molecule type" value="Genomic_DNA"/>
</dbReference>
<evidence type="ECO:0000313" key="3">
    <source>
        <dbReference type="Proteomes" id="UP001215598"/>
    </source>
</evidence>
<feature type="compositionally biased region" description="Low complexity" evidence="1">
    <location>
        <begin position="154"/>
        <end position="166"/>
    </location>
</feature>
<feature type="region of interest" description="Disordered" evidence="1">
    <location>
        <begin position="142"/>
        <end position="173"/>
    </location>
</feature>
<keyword evidence="3" id="KW-1185">Reference proteome</keyword>